<keyword evidence="4" id="KW-1185">Reference proteome</keyword>
<evidence type="ECO:0000313" key="3">
    <source>
        <dbReference type="EMBL" id="SMO32026.1"/>
    </source>
</evidence>
<keyword evidence="3" id="KW-0540">Nuclease</keyword>
<name>A0A521AB68_SACCC</name>
<accession>A0A521AB68</accession>
<dbReference type="EMBL" id="FXTB01000001">
    <property type="protein sequence ID" value="SMO32026.1"/>
    <property type="molecule type" value="Genomic_DNA"/>
</dbReference>
<dbReference type="CDD" id="cd09083">
    <property type="entry name" value="EEP-1"/>
    <property type="match status" value="1"/>
</dbReference>
<keyword evidence="3" id="KW-0378">Hydrolase</keyword>
<keyword evidence="3" id="KW-0269">Exonuclease</keyword>
<keyword evidence="3" id="KW-0255">Endonuclease</keyword>
<organism evidence="3 4">
    <name type="scientific">Saccharicrinis carchari</name>
    <dbReference type="NCBI Taxonomy" id="1168039"/>
    <lineage>
        <taxon>Bacteria</taxon>
        <taxon>Pseudomonadati</taxon>
        <taxon>Bacteroidota</taxon>
        <taxon>Bacteroidia</taxon>
        <taxon>Marinilabiliales</taxon>
        <taxon>Marinilabiliaceae</taxon>
        <taxon>Saccharicrinis</taxon>
    </lineage>
</organism>
<keyword evidence="1" id="KW-0732">Signal</keyword>
<feature type="signal peptide" evidence="1">
    <location>
        <begin position="1"/>
        <end position="15"/>
    </location>
</feature>
<evidence type="ECO:0000256" key="1">
    <source>
        <dbReference type="SAM" id="SignalP"/>
    </source>
</evidence>
<dbReference type="Proteomes" id="UP000319040">
    <property type="component" value="Unassembled WGS sequence"/>
</dbReference>
<dbReference type="InterPro" id="IPR050410">
    <property type="entry name" value="CCR4/nocturin_mRNA_transcr"/>
</dbReference>
<dbReference type="GO" id="GO:0000175">
    <property type="term" value="F:3'-5'-RNA exonuclease activity"/>
    <property type="evidence" value="ECO:0007669"/>
    <property type="project" value="TreeGrafter"/>
</dbReference>
<dbReference type="PANTHER" id="PTHR12121:SF36">
    <property type="entry name" value="ENDONUCLEASE_EXONUCLEASE_PHOSPHATASE DOMAIN-CONTAINING PROTEIN"/>
    <property type="match status" value="1"/>
</dbReference>
<feature type="domain" description="Endonuclease/exonuclease/phosphatase" evidence="2">
    <location>
        <begin position="32"/>
        <end position="279"/>
    </location>
</feature>
<dbReference type="GO" id="GO:0004519">
    <property type="term" value="F:endonuclease activity"/>
    <property type="evidence" value="ECO:0007669"/>
    <property type="project" value="UniProtKB-KW"/>
</dbReference>
<sequence length="289" mass="32672">MKNISLLLLSFLAMACCNINKQVDSSVQLNVMTFNVRYDNPGDSLNNWQNRKERVANSILFYDADILGTQEVLHNQMKDLKRLLPGYESVGVGREDGKEKGEYSALFYKKERFSVLDSGYFWLSETPEVAGSRGWDGACERIASWAKLKDKASGNTLIALNTHLDHVGVTARREGVKLILDRLAELSNDLPIILMGDFNAKPESDVINQITDKSNANHLIDSRAVSPIVYGPSWTFHNFGRIPYEKRPLIDYIFVSKDVEVLKHGILAETENKQFLSDHTPILVRIQLQ</sequence>
<dbReference type="SUPFAM" id="SSF56219">
    <property type="entry name" value="DNase I-like"/>
    <property type="match status" value="1"/>
</dbReference>
<dbReference type="Gene3D" id="3.60.10.10">
    <property type="entry name" value="Endonuclease/exonuclease/phosphatase"/>
    <property type="match status" value="1"/>
</dbReference>
<dbReference type="InterPro" id="IPR005135">
    <property type="entry name" value="Endo/exonuclease/phosphatase"/>
</dbReference>
<dbReference type="InterPro" id="IPR036691">
    <property type="entry name" value="Endo/exonu/phosph_ase_sf"/>
</dbReference>
<dbReference type="Pfam" id="PF03372">
    <property type="entry name" value="Exo_endo_phos"/>
    <property type="match status" value="1"/>
</dbReference>
<dbReference type="PANTHER" id="PTHR12121">
    <property type="entry name" value="CARBON CATABOLITE REPRESSOR PROTEIN 4"/>
    <property type="match status" value="1"/>
</dbReference>
<evidence type="ECO:0000259" key="2">
    <source>
        <dbReference type="Pfam" id="PF03372"/>
    </source>
</evidence>
<evidence type="ECO:0000313" key="4">
    <source>
        <dbReference type="Proteomes" id="UP000319040"/>
    </source>
</evidence>
<proteinExistence type="predicted"/>
<gene>
    <name evidence="3" type="ORF">SAMN06265379_1012</name>
</gene>
<feature type="chain" id="PRO_5021718598" evidence="1">
    <location>
        <begin position="16"/>
        <end position="289"/>
    </location>
</feature>
<protein>
    <submittedName>
        <fullName evidence="3">Metal-dependent hydrolase, endonuclease/exonuclease/phosphatase family</fullName>
    </submittedName>
</protein>
<reference evidence="3 4" key="1">
    <citation type="submission" date="2017-05" db="EMBL/GenBank/DDBJ databases">
        <authorList>
            <person name="Varghese N."/>
            <person name="Submissions S."/>
        </authorList>
    </citation>
    <scope>NUCLEOTIDE SEQUENCE [LARGE SCALE GENOMIC DNA]</scope>
    <source>
        <strain evidence="3 4">DSM 27040</strain>
    </source>
</reference>
<dbReference type="OrthoDB" id="9793162at2"/>
<dbReference type="AlphaFoldDB" id="A0A521AB68"/>
<dbReference type="PROSITE" id="PS51257">
    <property type="entry name" value="PROKAR_LIPOPROTEIN"/>
    <property type="match status" value="1"/>
</dbReference>